<proteinExistence type="predicted"/>
<dbReference type="AlphaFoldDB" id="A0A1R1YM88"/>
<evidence type="ECO:0000313" key="4">
    <source>
        <dbReference type="EMBL" id="OMJ28031.1"/>
    </source>
</evidence>
<dbReference type="Pfam" id="PF00188">
    <property type="entry name" value="CAP"/>
    <property type="match status" value="1"/>
</dbReference>
<comment type="caution">
    <text evidence="4">The sequence shown here is derived from an EMBL/GenBank/DDBJ whole genome shotgun (WGS) entry which is preliminary data.</text>
</comment>
<organism evidence="4 5">
    <name type="scientific">Smittium culicis</name>
    <dbReference type="NCBI Taxonomy" id="133412"/>
    <lineage>
        <taxon>Eukaryota</taxon>
        <taxon>Fungi</taxon>
        <taxon>Fungi incertae sedis</taxon>
        <taxon>Zoopagomycota</taxon>
        <taxon>Kickxellomycotina</taxon>
        <taxon>Harpellomycetes</taxon>
        <taxon>Harpellales</taxon>
        <taxon>Legeriomycetaceae</taxon>
        <taxon>Smittium</taxon>
    </lineage>
</organism>
<feature type="compositionally biased region" description="Low complexity" evidence="1">
    <location>
        <begin position="96"/>
        <end position="120"/>
    </location>
</feature>
<reference evidence="4" key="1">
    <citation type="submission" date="2017-01" db="EMBL/GenBank/DDBJ databases">
        <authorList>
            <person name="Mah S.A."/>
            <person name="Swanson W.J."/>
            <person name="Moy G.W."/>
            <person name="Vacquier V.D."/>
        </authorList>
    </citation>
    <scope>NUCLEOTIDE SEQUENCE [LARGE SCALE GENOMIC DNA]</scope>
    <source>
        <strain evidence="4">ID-206-W2</strain>
    </source>
</reference>
<dbReference type="EMBL" id="LSSM01000733">
    <property type="protein sequence ID" value="OMJ28031.1"/>
    <property type="molecule type" value="Genomic_DNA"/>
</dbReference>
<name>A0A1R1YM88_9FUNG</name>
<dbReference type="PANTHER" id="PTHR31157">
    <property type="entry name" value="SCP DOMAIN-CONTAINING PROTEIN"/>
    <property type="match status" value="1"/>
</dbReference>
<dbReference type="OrthoDB" id="568194at2759"/>
<feature type="compositionally biased region" description="Polar residues" evidence="1">
    <location>
        <begin position="80"/>
        <end position="95"/>
    </location>
</feature>
<dbReference type="SUPFAM" id="SSF55797">
    <property type="entry name" value="PR-1-like"/>
    <property type="match status" value="1"/>
</dbReference>
<feature type="region of interest" description="Disordered" evidence="1">
    <location>
        <begin position="78"/>
        <end position="120"/>
    </location>
</feature>
<gene>
    <name evidence="4" type="ORF">AYI69_g2514</name>
    <name evidence="3" type="ORF">AYI69_g5777</name>
</gene>
<dbReference type="InterPro" id="IPR035940">
    <property type="entry name" value="CAP_sf"/>
</dbReference>
<accession>A0A1R1YM88</accession>
<evidence type="ECO:0000256" key="1">
    <source>
        <dbReference type="SAM" id="MobiDB-lite"/>
    </source>
</evidence>
<dbReference type="InterPro" id="IPR014044">
    <property type="entry name" value="CAP_dom"/>
</dbReference>
<evidence type="ECO:0000313" key="5">
    <source>
        <dbReference type="Proteomes" id="UP000187429"/>
    </source>
</evidence>
<evidence type="ECO:0000259" key="2">
    <source>
        <dbReference type="Pfam" id="PF00188"/>
    </source>
</evidence>
<sequence>MPINHNLLKVDDTIIKNYVLKRQNGLGNVKNNLDKSSAVKIDISVSSSGIGINSKRKAINPTLSSTSILKITGKPEKNNLDQLKSTTPTSSFNQNSIKSPITIQSPISTSKTRQVDISTTRTKISPTKTTISKSVSRNIPTETIQEKVPNNEIVKIDYDSYGNSDSEISGLSNDDLSLMLKLVNELRSQNNKPPLVYAKNEIKAARYQSEYQNYIRKMTHNNSNFKNDLRARITSSGATCKGCAENVAVGQRSTQQVFDAWKKSRGHFLSMIGNYKNFGYARVGRYWTQIFTS</sequence>
<protein>
    <recommendedName>
        <fullName evidence="2">SCP domain-containing protein</fullName>
    </recommendedName>
</protein>
<reference evidence="5" key="2">
    <citation type="submission" date="2017-01" db="EMBL/GenBank/DDBJ databases">
        <authorList>
            <person name="Wang Y."/>
            <person name="White M."/>
            <person name="Kvist S."/>
            <person name="Moncalvo J.-M."/>
        </authorList>
    </citation>
    <scope>NUCLEOTIDE SEQUENCE [LARGE SCALE GENOMIC DNA]</scope>
    <source>
        <strain evidence="5">ID-206-W2</strain>
    </source>
</reference>
<keyword evidence="5" id="KW-1185">Reference proteome</keyword>
<dbReference type="EMBL" id="LSSM01002502">
    <property type="protein sequence ID" value="OMJ21500.1"/>
    <property type="molecule type" value="Genomic_DNA"/>
</dbReference>
<dbReference type="PANTHER" id="PTHR31157:SF1">
    <property type="entry name" value="SCP DOMAIN-CONTAINING PROTEIN"/>
    <property type="match status" value="1"/>
</dbReference>
<dbReference type="Proteomes" id="UP000187429">
    <property type="component" value="Unassembled WGS sequence"/>
</dbReference>
<evidence type="ECO:0000313" key="3">
    <source>
        <dbReference type="EMBL" id="OMJ21500.1"/>
    </source>
</evidence>
<dbReference type="CDD" id="cd05379">
    <property type="entry name" value="CAP_bacterial"/>
    <property type="match status" value="1"/>
</dbReference>
<dbReference type="Gene3D" id="3.40.33.10">
    <property type="entry name" value="CAP"/>
    <property type="match status" value="1"/>
</dbReference>
<feature type="domain" description="SCP" evidence="2">
    <location>
        <begin position="180"/>
        <end position="284"/>
    </location>
</feature>